<dbReference type="CDD" id="cd03313">
    <property type="entry name" value="enolase"/>
    <property type="match status" value="1"/>
</dbReference>
<keyword evidence="6 12" id="KW-0964">Secreted</keyword>
<feature type="binding site" evidence="14">
    <location>
        <position position="392"/>
    </location>
    <ligand>
        <name>substrate</name>
    </ligand>
</feature>
<comment type="subcellular location">
    <subcellularLocation>
        <location evidence="12">Cytoplasm</location>
    </subcellularLocation>
    <subcellularLocation>
        <location evidence="12">Secreted</location>
    </subcellularLocation>
    <subcellularLocation>
        <location evidence="12">Cell surface</location>
    </subcellularLocation>
    <text evidence="12">Fractions of enolase are present in both the cytoplasm and on the cell surface.</text>
</comment>
<dbReference type="GO" id="GO:0009986">
    <property type="term" value="C:cell surface"/>
    <property type="evidence" value="ECO:0007669"/>
    <property type="project" value="UniProtKB-SubCell"/>
</dbReference>
<evidence type="ECO:0000256" key="10">
    <source>
        <dbReference type="ARBA" id="ARBA00023239"/>
    </source>
</evidence>
<dbReference type="SMART" id="SM01193">
    <property type="entry name" value="Enolase_N"/>
    <property type="match status" value="1"/>
</dbReference>
<proteinExistence type="inferred from homology"/>
<feature type="domain" description="Enolase N-terminal" evidence="17">
    <location>
        <begin position="4"/>
        <end position="135"/>
    </location>
</feature>
<dbReference type="PRINTS" id="PR00148">
    <property type="entry name" value="ENOLASE"/>
</dbReference>
<dbReference type="InterPro" id="IPR020809">
    <property type="entry name" value="Enolase_CS"/>
</dbReference>
<dbReference type="Proteomes" id="UP000321298">
    <property type="component" value="Chromosome"/>
</dbReference>
<protein>
    <recommendedName>
        <fullName evidence="4 12">Enolase</fullName>
        <ecNumber evidence="3 12">4.2.1.11</ecNumber>
    </recommendedName>
    <alternativeName>
        <fullName evidence="12">2-phospho-D-glycerate hydro-lyase</fullName>
    </alternativeName>
    <alternativeName>
        <fullName evidence="12">2-phosphoglycerate dehydratase</fullName>
    </alternativeName>
</protein>
<keyword evidence="19" id="KW-1185">Reference proteome</keyword>
<dbReference type="PIRSF" id="PIRSF001400">
    <property type="entry name" value="Enolase"/>
    <property type="match status" value="1"/>
</dbReference>
<feature type="binding site" evidence="14">
    <location>
        <position position="156"/>
    </location>
    <ligand>
        <name>substrate</name>
    </ligand>
</feature>
<feature type="binding site" evidence="12 15">
    <location>
        <position position="316"/>
    </location>
    <ligand>
        <name>Mg(2+)</name>
        <dbReference type="ChEBI" id="CHEBI:18420"/>
    </ligand>
</feature>
<feature type="binding site" evidence="14">
    <location>
        <position position="165"/>
    </location>
    <ligand>
        <name>substrate</name>
    </ligand>
</feature>
<feature type="active site" description="Proton donor" evidence="12 13">
    <location>
        <position position="206"/>
    </location>
</feature>
<dbReference type="SMART" id="SM01192">
    <property type="entry name" value="Enolase_C"/>
    <property type="match status" value="1"/>
</dbReference>
<dbReference type="InterPro" id="IPR020811">
    <property type="entry name" value="Enolase_N"/>
</dbReference>
<keyword evidence="8 12" id="KW-0460">Magnesium</keyword>
<feature type="binding site" evidence="12 15">
    <location>
        <position position="289"/>
    </location>
    <ligand>
        <name>Mg(2+)</name>
        <dbReference type="ChEBI" id="CHEBI:18420"/>
    </ligand>
</feature>
<evidence type="ECO:0000256" key="12">
    <source>
        <dbReference type="HAMAP-Rule" id="MF_00318"/>
    </source>
</evidence>
<evidence type="ECO:0000313" key="18">
    <source>
        <dbReference type="EMBL" id="QEA43949.1"/>
    </source>
</evidence>
<comment type="function">
    <text evidence="12">Catalyzes the reversible conversion of 2-phosphoglycerate (2-PG) into phosphoenolpyruvate (PEP). It is essential for the degradation of carbohydrates via glycolysis.</text>
</comment>
<evidence type="ECO:0000256" key="3">
    <source>
        <dbReference type="ARBA" id="ARBA00012058"/>
    </source>
</evidence>
<comment type="catalytic activity">
    <reaction evidence="11">
        <text>(2R)-2-phosphoglycerate = phosphoenolpyruvate + H2O</text>
        <dbReference type="Rhea" id="RHEA:10164"/>
        <dbReference type="ChEBI" id="CHEBI:15377"/>
        <dbReference type="ChEBI" id="CHEBI:58289"/>
        <dbReference type="ChEBI" id="CHEBI:58702"/>
        <dbReference type="EC" id="4.2.1.11"/>
    </reaction>
    <physiologicalReaction direction="left-to-right" evidence="11">
        <dbReference type="Rhea" id="RHEA:10165"/>
    </physiologicalReaction>
</comment>
<sequence>MSLITDIIAREVLDSRGNPTLEAEVITELGGFGRGMVPSGASTGEHEAVELRDGDKSRFGGKGTTKAVANVNDAIAKALVGKFDVTDQRAIDQAMIELDGTENKGKLGANAILAVSIAVARAAADELGVPLFSYLGGVNSYVLPTPMMNVINGGAHSANKVDFQEFMIMPVGAPTVKEAIRYGAETFHALKKLLEADGKATSVGDEGGFAPDFADNEEPLKYLIRAIEAAGYKPGQDIAIAVDVASSELYDAETKTYKLRWSTGEEFTTPEFIKYLEDLTERYPIISIEDPIDENEWEDWATITAELGKKVQLVGDDFFVTNTQYLQKGINMGAANSILIKVNQIGTLTETFEAIEMAKEAGYTAIVSHRSGETEDTTISDLVVATNAGQIKTGSLSRTDRIAKYNQLIRIEELLGSTGQYKGIQSFYNLSVAARDAIQAK</sequence>
<dbReference type="Gene3D" id="3.20.20.120">
    <property type="entry name" value="Enolase-like C-terminal domain"/>
    <property type="match status" value="1"/>
</dbReference>
<keyword evidence="5 12" id="KW-0963">Cytoplasm</keyword>
<dbReference type="SFLD" id="SFLDG00178">
    <property type="entry name" value="enolase"/>
    <property type="match status" value="1"/>
</dbReference>
<dbReference type="EMBL" id="CP042387">
    <property type="protein sequence ID" value="QEA43949.1"/>
    <property type="molecule type" value="Genomic_DNA"/>
</dbReference>
<dbReference type="HAMAP" id="MF_00318">
    <property type="entry name" value="Enolase"/>
    <property type="match status" value="1"/>
</dbReference>
<evidence type="ECO:0000256" key="6">
    <source>
        <dbReference type="ARBA" id="ARBA00022525"/>
    </source>
</evidence>
<dbReference type="RefSeq" id="WP_010003319.1">
    <property type="nucleotide sequence ID" value="NZ_BJMJ01000001.1"/>
</dbReference>
<feature type="binding site" evidence="12">
    <location>
        <position position="370"/>
    </location>
    <ligand>
        <name>(2R)-2-phosphoglycerate</name>
        <dbReference type="ChEBI" id="CHEBI:58289"/>
    </ligand>
</feature>
<dbReference type="PROSITE" id="PS00164">
    <property type="entry name" value="ENOLASE"/>
    <property type="match status" value="1"/>
</dbReference>
<evidence type="ECO:0000256" key="5">
    <source>
        <dbReference type="ARBA" id="ARBA00022490"/>
    </source>
</evidence>
<evidence type="ECO:0000256" key="13">
    <source>
        <dbReference type="PIRSR" id="PIRSR001400-1"/>
    </source>
</evidence>
<dbReference type="SFLD" id="SFLDS00001">
    <property type="entry name" value="Enolase"/>
    <property type="match status" value="1"/>
</dbReference>
<dbReference type="GO" id="GO:0000015">
    <property type="term" value="C:phosphopyruvate hydratase complex"/>
    <property type="evidence" value="ECO:0007669"/>
    <property type="project" value="InterPro"/>
</dbReference>
<organism evidence="18 19">
    <name type="scientific">Leuconostoc lactis</name>
    <dbReference type="NCBI Taxonomy" id="1246"/>
    <lineage>
        <taxon>Bacteria</taxon>
        <taxon>Bacillati</taxon>
        <taxon>Bacillota</taxon>
        <taxon>Bacilli</taxon>
        <taxon>Lactobacillales</taxon>
        <taxon>Lactobacillaceae</taxon>
        <taxon>Leuconostoc</taxon>
    </lineage>
</organism>
<feature type="binding site" evidence="12">
    <location>
        <position position="164"/>
    </location>
    <ligand>
        <name>(2R)-2-phosphoglycerate</name>
        <dbReference type="ChEBI" id="CHEBI:58289"/>
    </ligand>
</feature>
<name>A0AAP9ECG1_LEULA</name>
<evidence type="ECO:0000256" key="15">
    <source>
        <dbReference type="PIRSR" id="PIRSR001400-3"/>
    </source>
</evidence>
<dbReference type="GeneID" id="66531427"/>
<evidence type="ECO:0000313" key="19">
    <source>
        <dbReference type="Proteomes" id="UP000321298"/>
    </source>
</evidence>
<keyword evidence="9 12" id="KW-0324">Glycolysis</keyword>
<comment type="similarity">
    <text evidence="2 12">Belongs to the enolase family.</text>
</comment>
<feature type="binding site" evidence="14">
    <location>
        <position position="289"/>
    </location>
    <ligand>
        <name>substrate</name>
    </ligand>
</feature>
<dbReference type="GO" id="GO:0006096">
    <property type="term" value="P:glycolytic process"/>
    <property type="evidence" value="ECO:0007669"/>
    <property type="project" value="UniProtKB-UniRule"/>
</dbReference>
<evidence type="ECO:0000256" key="14">
    <source>
        <dbReference type="PIRSR" id="PIRSR001400-2"/>
    </source>
</evidence>
<dbReference type="PANTHER" id="PTHR11902:SF1">
    <property type="entry name" value="ENOLASE"/>
    <property type="match status" value="1"/>
</dbReference>
<keyword evidence="7 12" id="KW-0479">Metal-binding</keyword>
<feature type="domain" description="Enolase C-terminal TIM barrel" evidence="16">
    <location>
        <begin position="140"/>
        <end position="429"/>
    </location>
</feature>
<feature type="binding site" evidence="14">
    <location>
        <position position="316"/>
    </location>
    <ligand>
        <name>substrate</name>
    </ligand>
</feature>
<evidence type="ECO:0000256" key="9">
    <source>
        <dbReference type="ARBA" id="ARBA00023152"/>
    </source>
</evidence>
<dbReference type="InterPro" id="IPR000941">
    <property type="entry name" value="Enolase"/>
</dbReference>
<dbReference type="SUPFAM" id="SSF54826">
    <property type="entry name" value="Enolase N-terminal domain-like"/>
    <property type="match status" value="1"/>
</dbReference>
<evidence type="ECO:0000256" key="7">
    <source>
        <dbReference type="ARBA" id="ARBA00022723"/>
    </source>
</evidence>
<evidence type="ECO:0000256" key="8">
    <source>
        <dbReference type="ARBA" id="ARBA00022842"/>
    </source>
</evidence>
<dbReference type="GO" id="GO:0004634">
    <property type="term" value="F:phosphopyruvate hydratase activity"/>
    <property type="evidence" value="ECO:0007669"/>
    <property type="project" value="UniProtKB-UniRule"/>
</dbReference>
<dbReference type="AlphaFoldDB" id="A0AAP9ECG1"/>
<feature type="binding site" evidence="12">
    <location>
        <position position="341"/>
    </location>
    <ligand>
        <name>(2R)-2-phosphoglycerate</name>
        <dbReference type="ChEBI" id="CHEBI:58289"/>
    </ligand>
</feature>
<dbReference type="PANTHER" id="PTHR11902">
    <property type="entry name" value="ENOLASE"/>
    <property type="match status" value="1"/>
</dbReference>
<evidence type="ECO:0000256" key="11">
    <source>
        <dbReference type="ARBA" id="ARBA00048951"/>
    </source>
</evidence>
<evidence type="ECO:0000256" key="1">
    <source>
        <dbReference type="ARBA" id="ARBA00005031"/>
    </source>
</evidence>
<dbReference type="InterPro" id="IPR036849">
    <property type="entry name" value="Enolase-like_C_sf"/>
</dbReference>
<dbReference type="InterPro" id="IPR029017">
    <property type="entry name" value="Enolase-like_N"/>
</dbReference>
<comment type="pathway">
    <text evidence="1 12">Carbohydrate degradation; glycolysis; pyruvate from D-glyceraldehyde 3-phosphate: step 4/5.</text>
</comment>
<comment type="cofactor">
    <cofactor evidence="12">
        <name>Mg(2+)</name>
        <dbReference type="ChEBI" id="CHEBI:18420"/>
    </cofactor>
    <text evidence="12">Binds a second Mg(2+) ion via substrate during catalysis.</text>
</comment>
<comment type="cofactor">
    <cofactor evidence="15">
        <name>Mg(2+)</name>
        <dbReference type="ChEBI" id="CHEBI:18420"/>
    </cofactor>
    <text evidence="15">Mg(2+) is required for catalysis and for stabilizing the dimer.</text>
</comment>
<dbReference type="Pfam" id="PF03952">
    <property type="entry name" value="Enolase_N"/>
    <property type="match status" value="1"/>
</dbReference>
<feature type="binding site" evidence="14">
    <location>
        <begin position="368"/>
        <end position="371"/>
    </location>
    <ligand>
        <name>substrate</name>
    </ligand>
</feature>
<dbReference type="Gene3D" id="3.30.390.10">
    <property type="entry name" value="Enolase-like, N-terminal domain"/>
    <property type="match status" value="1"/>
</dbReference>
<dbReference type="GO" id="GO:0000287">
    <property type="term" value="F:magnesium ion binding"/>
    <property type="evidence" value="ECO:0007669"/>
    <property type="project" value="UniProtKB-UniRule"/>
</dbReference>
<evidence type="ECO:0000256" key="2">
    <source>
        <dbReference type="ARBA" id="ARBA00009604"/>
    </source>
</evidence>
<dbReference type="EC" id="4.2.1.11" evidence="3 12"/>
<feature type="binding site" evidence="12 15">
    <location>
        <position position="243"/>
    </location>
    <ligand>
        <name>Mg(2+)</name>
        <dbReference type="ChEBI" id="CHEBI:18420"/>
    </ligand>
</feature>
<dbReference type="SFLD" id="SFLDF00002">
    <property type="entry name" value="enolase"/>
    <property type="match status" value="1"/>
</dbReference>
<dbReference type="FunFam" id="3.20.20.120:FF:000001">
    <property type="entry name" value="Enolase"/>
    <property type="match status" value="1"/>
</dbReference>
<dbReference type="FunFam" id="3.30.390.10:FF:000001">
    <property type="entry name" value="Enolase"/>
    <property type="match status" value="1"/>
</dbReference>
<evidence type="ECO:0000256" key="4">
    <source>
        <dbReference type="ARBA" id="ARBA00017068"/>
    </source>
</evidence>
<feature type="binding site" evidence="12">
    <location>
        <position position="371"/>
    </location>
    <ligand>
        <name>(2R)-2-phosphoglycerate</name>
        <dbReference type="ChEBI" id="CHEBI:58289"/>
    </ligand>
</feature>
<accession>A0AAP9ECG1</accession>
<feature type="binding site" evidence="12">
    <location>
        <position position="392"/>
    </location>
    <ligand>
        <name>(2R)-2-phosphoglycerate</name>
        <dbReference type="ChEBI" id="CHEBI:58289"/>
    </ligand>
</feature>
<gene>
    <name evidence="12" type="primary">eno</name>
    <name evidence="18" type="ORF">FGL83_04410</name>
</gene>
<dbReference type="SUPFAM" id="SSF51604">
    <property type="entry name" value="Enolase C-terminal domain-like"/>
    <property type="match status" value="1"/>
</dbReference>
<keyword evidence="10 12" id="KW-0456">Lyase</keyword>
<dbReference type="GO" id="GO:0005576">
    <property type="term" value="C:extracellular region"/>
    <property type="evidence" value="ECO:0007669"/>
    <property type="project" value="UniProtKB-SubCell"/>
</dbReference>
<evidence type="ECO:0000259" key="16">
    <source>
        <dbReference type="SMART" id="SM01192"/>
    </source>
</evidence>
<evidence type="ECO:0000259" key="17">
    <source>
        <dbReference type="SMART" id="SM01193"/>
    </source>
</evidence>
<dbReference type="NCBIfam" id="TIGR01060">
    <property type="entry name" value="eno"/>
    <property type="match status" value="1"/>
</dbReference>
<reference evidence="18 19" key="1">
    <citation type="submission" date="2019-06" db="EMBL/GenBank/DDBJ databases">
        <title>Genome analyses of bacteria isolated from kimchi.</title>
        <authorList>
            <person name="Lee S."/>
            <person name="Ahn S."/>
            <person name="Roh S."/>
        </authorList>
    </citation>
    <scope>NUCLEOTIDE SEQUENCE [LARGE SCALE GENOMIC DNA]</scope>
    <source>
        <strain evidence="18 19">CBA3625</strain>
    </source>
</reference>
<feature type="active site" description="Proton acceptor" evidence="12 13">
    <location>
        <position position="341"/>
    </location>
</feature>
<dbReference type="Pfam" id="PF00113">
    <property type="entry name" value="Enolase_C"/>
    <property type="match status" value="1"/>
</dbReference>
<dbReference type="InterPro" id="IPR020810">
    <property type="entry name" value="Enolase_C"/>
</dbReference>
<dbReference type="KEGG" id="llf:BCR17_05030"/>